<evidence type="ECO:0000256" key="4">
    <source>
        <dbReference type="ARBA" id="ARBA00023136"/>
    </source>
</evidence>
<reference evidence="8 9" key="1">
    <citation type="submission" date="2024-09" db="EMBL/GenBank/DDBJ databases">
        <title>Rethinking Asexuality: The Enigmatic Case of Functional Sexual Genes in Lepraria (Stereocaulaceae).</title>
        <authorList>
            <person name="Doellman M."/>
            <person name="Sun Y."/>
            <person name="Barcenas-Pena A."/>
            <person name="Lumbsch H.T."/>
            <person name="Grewe F."/>
        </authorList>
    </citation>
    <scope>NUCLEOTIDE SEQUENCE [LARGE SCALE GENOMIC DNA]</scope>
    <source>
        <strain evidence="8 9">Mercado 3170</strain>
    </source>
</reference>
<feature type="transmembrane region" description="Helical" evidence="6">
    <location>
        <begin position="97"/>
        <end position="120"/>
    </location>
</feature>
<feature type="domain" description="Rhodopsin" evidence="7">
    <location>
        <begin position="40"/>
        <end position="275"/>
    </location>
</feature>
<dbReference type="PANTHER" id="PTHR33048:SF47">
    <property type="entry name" value="INTEGRAL MEMBRANE PROTEIN-RELATED"/>
    <property type="match status" value="1"/>
</dbReference>
<feature type="transmembrane region" description="Helical" evidence="6">
    <location>
        <begin position="132"/>
        <end position="157"/>
    </location>
</feature>
<evidence type="ECO:0000256" key="3">
    <source>
        <dbReference type="ARBA" id="ARBA00022989"/>
    </source>
</evidence>
<evidence type="ECO:0000256" key="5">
    <source>
        <dbReference type="ARBA" id="ARBA00038359"/>
    </source>
</evidence>
<protein>
    <recommendedName>
        <fullName evidence="7">Rhodopsin domain-containing protein</fullName>
    </recommendedName>
</protein>
<evidence type="ECO:0000256" key="6">
    <source>
        <dbReference type="SAM" id="Phobius"/>
    </source>
</evidence>
<name>A0ABR4AN44_9LECA</name>
<evidence type="ECO:0000259" key="7">
    <source>
        <dbReference type="Pfam" id="PF20684"/>
    </source>
</evidence>
<dbReference type="Proteomes" id="UP001590950">
    <property type="component" value="Unassembled WGS sequence"/>
</dbReference>
<evidence type="ECO:0000313" key="8">
    <source>
        <dbReference type="EMBL" id="KAL2047174.1"/>
    </source>
</evidence>
<feature type="transmembrane region" description="Helical" evidence="6">
    <location>
        <begin position="177"/>
        <end position="200"/>
    </location>
</feature>
<dbReference type="InterPro" id="IPR052337">
    <property type="entry name" value="SAT4-like"/>
</dbReference>
<feature type="transmembrane region" description="Helical" evidence="6">
    <location>
        <begin position="20"/>
        <end position="44"/>
    </location>
</feature>
<dbReference type="PANTHER" id="PTHR33048">
    <property type="entry name" value="PTH11-LIKE INTEGRAL MEMBRANE PROTEIN (AFU_ORTHOLOGUE AFUA_5G11245)"/>
    <property type="match status" value="1"/>
</dbReference>
<feature type="transmembrane region" description="Helical" evidence="6">
    <location>
        <begin position="252"/>
        <end position="274"/>
    </location>
</feature>
<gene>
    <name evidence="8" type="ORF">N7G274_001193</name>
</gene>
<keyword evidence="2 6" id="KW-0812">Transmembrane</keyword>
<dbReference type="EMBL" id="JBEFKJ010000003">
    <property type="protein sequence ID" value="KAL2047174.1"/>
    <property type="molecule type" value="Genomic_DNA"/>
</dbReference>
<evidence type="ECO:0000256" key="1">
    <source>
        <dbReference type="ARBA" id="ARBA00004141"/>
    </source>
</evidence>
<proteinExistence type="inferred from homology"/>
<comment type="subcellular location">
    <subcellularLocation>
        <location evidence="1">Membrane</location>
        <topology evidence="1">Multi-pass membrane protein</topology>
    </subcellularLocation>
</comment>
<feature type="transmembrane region" description="Helical" evidence="6">
    <location>
        <begin position="56"/>
        <end position="77"/>
    </location>
</feature>
<dbReference type="Pfam" id="PF20684">
    <property type="entry name" value="Fung_rhodopsin"/>
    <property type="match status" value="1"/>
</dbReference>
<comment type="caution">
    <text evidence="8">The sequence shown here is derived from an EMBL/GenBank/DDBJ whole genome shotgun (WGS) entry which is preliminary data.</text>
</comment>
<accession>A0ABR4AN44</accession>
<comment type="similarity">
    <text evidence="5">Belongs to the SAT4 family.</text>
</comment>
<evidence type="ECO:0000313" key="9">
    <source>
        <dbReference type="Proteomes" id="UP001590950"/>
    </source>
</evidence>
<feature type="transmembrane region" description="Helical" evidence="6">
    <location>
        <begin position="212"/>
        <end position="232"/>
    </location>
</feature>
<dbReference type="InterPro" id="IPR049326">
    <property type="entry name" value="Rhodopsin_dom_fungi"/>
</dbReference>
<keyword evidence="3 6" id="KW-1133">Transmembrane helix</keyword>
<organism evidence="8 9">
    <name type="scientific">Stereocaulon virgatum</name>
    <dbReference type="NCBI Taxonomy" id="373712"/>
    <lineage>
        <taxon>Eukaryota</taxon>
        <taxon>Fungi</taxon>
        <taxon>Dikarya</taxon>
        <taxon>Ascomycota</taxon>
        <taxon>Pezizomycotina</taxon>
        <taxon>Lecanoromycetes</taxon>
        <taxon>OSLEUM clade</taxon>
        <taxon>Lecanoromycetidae</taxon>
        <taxon>Lecanorales</taxon>
        <taxon>Lecanorineae</taxon>
        <taxon>Stereocaulaceae</taxon>
        <taxon>Stereocaulon</taxon>
    </lineage>
</organism>
<evidence type="ECO:0000256" key="2">
    <source>
        <dbReference type="ARBA" id="ARBA00022692"/>
    </source>
</evidence>
<keyword evidence="9" id="KW-1185">Reference proteome</keyword>
<sequence length="336" mass="37037">MTLSPSELQYQLKHINDDRSSGIVISHAVVLPLAYIAVVARFVSRRLCKARIEIDDYTIVAALIFATGEAIGGLLCVANGGAKHVITVKDPVKLNKLIFATEIFYSPAIAAVKISVLLLYRRIFPGDTFRKILWIVGCFILCYTVTQQLVTIIQCIPVSGAWDPAVHMRAKCIQLNLAWVIMASLNVITDAVTLCLPLPLLWRLQIDKERKYGLIGIFLLGGFVCVASIYRVPKVYSLALSDPGWTDTDPCIWSMVEVCVAIVCACLPTLKVILNWILHGKRVASTGPDVTSTGLAHYPPLTPDDRQPGYRGKVSDVQLDFVKVARSNWAHVPPSR</sequence>
<keyword evidence="4 6" id="KW-0472">Membrane</keyword>